<feature type="domain" description="CCHC-type" evidence="3">
    <location>
        <begin position="183"/>
        <end position="196"/>
    </location>
</feature>
<keyword evidence="1" id="KW-0862">Zinc</keyword>
<evidence type="ECO:0000256" key="1">
    <source>
        <dbReference type="PROSITE-ProRule" id="PRU00047"/>
    </source>
</evidence>
<evidence type="ECO:0000259" key="3">
    <source>
        <dbReference type="PROSITE" id="PS50158"/>
    </source>
</evidence>
<evidence type="ECO:0000313" key="4">
    <source>
        <dbReference type="EMBL" id="CAH3193132.1"/>
    </source>
</evidence>
<gene>
    <name evidence="4" type="ORF">PEVE_00025224</name>
</gene>
<dbReference type="PANTHER" id="PTHR22639:SF3">
    <property type="entry name" value="ZINC FINGER CCHC DOMAIN-CONTAINING PROTEIN 3"/>
    <property type="match status" value="1"/>
</dbReference>
<feature type="region of interest" description="Disordered" evidence="2">
    <location>
        <begin position="206"/>
        <end position="325"/>
    </location>
</feature>
<feature type="compositionally biased region" description="Low complexity" evidence="2">
    <location>
        <begin position="250"/>
        <end position="272"/>
    </location>
</feature>
<dbReference type="PROSITE" id="PS50158">
    <property type="entry name" value="ZF_CCHC"/>
    <property type="match status" value="1"/>
</dbReference>
<keyword evidence="1" id="KW-0479">Metal-binding</keyword>
<dbReference type="Pfam" id="PF00098">
    <property type="entry name" value="zf-CCHC"/>
    <property type="match status" value="1"/>
</dbReference>
<dbReference type="InterPro" id="IPR001878">
    <property type="entry name" value="Znf_CCHC"/>
</dbReference>
<reference evidence="4 5" key="1">
    <citation type="submission" date="2022-05" db="EMBL/GenBank/DDBJ databases">
        <authorList>
            <consortium name="Genoscope - CEA"/>
            <person name="William W."/>
        </authorList>
    </citation>
    <scope>NUCLEOTIDE SEQUENCE [LARGE SCALE GENOMIC DNA]</scope>
</reference>
<dbReference type="SUPFAM" id="SSF57756">
    <property type="entry name" value="Retrovirus zinc finger-like domains"/>
    <property type="match status" value="1"/>
</dbReference>
<dbReference type="InterPro" id="IPR042509">
    <property type="entry name" value="ZCCHC3"/>
</dbReference>
<sequence>MAAVLQCPRTLAVHFPSEIYRSTGSSQVLPELVKSLDLPNVCAVQFMPNGVVRVTYKEPAQCDAALASGINFRGAPLRVAPVDSRTRLVYVRDLPVEVPDDGHKVFLRAFGVVHSCVRQTYPRLPQVATGTRVVKVTLAKDLPSSARISGFDVRFWYQGQPQACPVCRSYGHRVKDCPFNGLCRRCSQPGHMARECSFRRSSVSTAAASSVPNRSAPPAVPSDESSVDLRDNELSPASDPVDPAPGTPESASAAVASVPDPDPVTASAVPDPVADPVPGTPVSASDVPVLPPAKESSGSKPKKKKPRPSPAAPASASAESTPVQS</sequence>
<keyword evidence="5" id="KW-1185">Reference proteome</keyword>
<dbReference type="SUPFAM" id="SSF54928">
    <property type="entry name" value="RNA-binding domain, RBD"/>
    <property type="match status" value="1"/>
</dbReference>
<dbReference type="InterPro" id="IPR036875">
    <property type="entry name" value="Znf_CCHC_sf"/>
</dbReference>
<feature type="compositionally biased region" description="Low complexity" evidence="2">
    <location>
        <begin position="312"/>
        <end position="325"/>
    </location>
</feature>
<organism evidence="4 5">
    <name type="scientific">Porites evermanni</name>
    <dbReference type="NCBI Taxonomy" id="104178"/>
    <lineage>
        <taxon>Eukaryota</taxon>
        <taxon>Metazoa</taxon>
        <taxon>Cnidaria</taxon>
        <taxon>Anthozoa</taxon>
        <taxon>Hexacorallia</taxon>
        <taxon>Scleractinia</taxon>
        <taxon>Fungiina</taxon>
        <taxon>Poritidae</taxon>
        <taxon>Porites</taxon>
    </lineage>
</organism>
<dbReference type="InterPro" id="IPR035979">
    <property type="entry name" value="RBD_domain_sf"/>
</dbReference>
<dbReference type="EMBL" id="CALNXI010003392">
    <property type="protein sequence ID" value="CAH3193132.1"/>
    <property type="molecule type" value="Genomic_DNA"/>
</dbReference>
<dbReference type="Gene3D" id="4.10.60.10">
    <property type="entry name" value="Zinc finger, CCHC-type"/>
    <property type="match status" value="1"/>
</dbReference>
<protein>
    <recommendedName>
        <fullName evidence="3">CCHC-type domain-containing protein</fullName>
    </recommendedName>
</protein>
<keyword evidence="1" id="KW-0863">Zinc-finger</keyword>
<evidence type="ECO:0000313" key="5">
    <source>
        <dbReference type="Proteomes" id="UP001159427"/>
    </source>
</evidence>
<name>A0ABN8SRE9_9CNID</name>
<feature type="non-terminal residue" evidence="4">
    <location>
        <position position="325"/>
    </location>
</feature>
<proteinExistence type="predicted"/>
<evidence type="ECO:0000256" key="2">
    <source>
        <dbReference type="SAM" id="MobiDB-lite"/>
    </source>
</evidence>
<dbReference type="PANTHER" id="PTHR22639">
    <property type="entry name" value="GAG-RELATED PROTEIN"/>
    <property type="match status" value="1"/>
</dbReference>
<comment type="caution">
    <text evidence="4">The sequence shown here is derived from an EMBL/GenBank/DDBJ whole genome shotgun (WGS) entry which is preliminary data.</text>
</comment>
<accession>A0ABN8SRE9</accession>
<dbReference type="Proteomes" id="UP001159427">
    <property type="component" value="Unassembled WGS sequence"/>
</dbReference>
<dbReference type="SMART" id="SM00343">
    <property type="entry name" value="ZnF_C2HC"/>
    <property type="match status" value="2"/>
</dbReference>